<evidence type="ECO:0000256" key="7">
    <source>
        <dbReference type="ARBA" id="ARBA00022840"/>
    </source>
</evidence>
<keyword evidence="5" id="KW-0479">Metal-binding</keyword>
<evidence type="ECO:0000256" key="3">
    <source>
        <dbReference type="ARBA" id="ARBA00022679"/>
    </source>
</evidence>
<keyword evidence="7" id="KW-0067">ATP-binding</keyword>
<keyword evidence="8" id="KW-0460">Magnesium</keyword>
<protein>
    <recommendedName>
        <fullName evidence="10">Selenoprotein O and cysteine-containing homologs</fullName>
    </recommendedName>
</protein>
<dbReference type="Pfam" id="PF02696">
    <property type="entry name" value="SelO"/>
    <property type="match status" value="1"/>
</dbReference>
<evidence type="ECO:0000256" key="2">
    <source>
        <dbReference type="ARBA" id="ARBA00009747"/>
    </source>
</evidence>
<reference evidence="9" key="1">
    <citation type="submission" date="2020-01" db="EMBL/GenBank/DDBJ databases">
        <authorList>
            <person name="Meier V. D."/>
            <person name="Meier V D."/>
        </authorList>
    </citation>
    <scope>NUCLEOTIDE SEQUENCE</scope>
    <source>
        <strain evidence="9">HLG_WM_MAG_08</strain>
    </source>
</reference>
<dbReference type="PANTHER" id="PTHR12153">
    <property type="entry name" value="SELENOPROTEIN O"/>
    <property type="match status" value="1"/>
</dbReference>
<sequence length="82" mass="9313">MNTALFPFDNSYARLPEYFYSRVNPQPVKQPTLIVLNESLATELNLPAERLKENEQVAVFSGNRLPERAEPLAMAYTGHQFG</sequence>
<organism evidence="9">
    <name type="scientific">uncultured Thiotrichaceae bacterium</name>
    <dbReference type="NCBI Taxonomy" id="298394"/>
    <lineage>
        <taxon>Bacteria</taxon>
        <taxon>Pseudomonadati</taxon>
        <taxon>Pseudomonadota</taxon>
        <taxon>Gammaproteobacteria</taxon>
        <taxon>Thiotrichales</taxon>
        <taxon>Thiotrichaceae</taxon>
        <taxon>environmental samples</taxon>
    </lineage>
</organism>
<evidence type="ECO:0000256" key="6">
    <source>
        <dbReference type="ARBA" id="ARBA00022741"/>
    </source>
</evidence>
<dbReference type="GO" id="GO:0005524">
    <property type="term" value="F:ATP binding"/>
    <property type="evidence" value="ECO:0007669"/>
    <property type="project" value="UniProtKB-KW"/>
</dbReference>
<keyword evidence="4" id="KW-0548">Nucleotidyltransferase</keyword>
<evidence type="ECO:0000313" key="9">
    <source>
        <dbReference type="EMBL" id="CAA6802226.1"/>
    </source>
</evidence>
<accession>A0A6S6S7J6</accession>
<dbReference type="PANTHER" id="PTHR12153:SF15">
    <property type="entry name" value="PROTEIN ADENYLYLTRANSFERASE SELO, MITOCHONDRIAL"/>
    <property type="match status" value="1"/>
</dbReference>
<comment type="cofactor">
    <cofactor evidence="1">
        <name>Mg(2+)</name>
        <dbReference type="ChEBI" id="CHEBI:18420"/>
    </cofactor>
</comment>
<keyword evidence="3" id="KW-0808">Transferase</keyword>
<feature type="non-terminal residue" evidence="9">
    <location>
        <position position="82"/>
    </location>
</feature>
<evidence type="ECO:0000256" key="1">
    <source>
        <dbReference type="ARBA" id="ARBA00001946"/>
    </source>
</evidence>
<evidence type="ECO:0000256" key="4">
    <source>
        <dbReference type="ARBA" id="ARBA00022695"/>
    </source>
</evidence>
<evidence type="ECO:0000256" key="5">
    <source>
        <dbReference type="ARBA" id="ARBA00022723"/>
    </source>
</evidence>
<dbReference type="GO" id="GO:0016779">
    <property type="term" value="F:nucleotidyltransferase activity"/>
    <property type="evidence" value="ECO:0007669"/>
    <property type="project" value="UniProtKB-KW"/>
</dbReference>
<evidence type="ECO:0000256" key="8">
    <source>
        <dbReference type="ARBA" id="ARBA00022842"/>
    </source>
</evidence>
<name>A0A6S6S7J6_9GAMM</name>
<comment type="similarity">
    <text evidence="2">Belongs to the SELO family.</text>
</comment>
<dbReference type="GO" id="GO:0046872">
    <property type="term" value="F:metal ion binding"/>
    <property type="evidence" value="ECO:0007669"/>
    <property type="project" value="UniProtKB-KW"/>
</dbReference>
<dbReference type="EMBL" id="CACVAV010000038">
    <property type="protein sequence ID" value="CAA6802226.1"/>
    <property type="molecule type" value="Genomic_DNA"/>
</dbReference>
<dbReference type="InterPro" id="IPR003846">
    <property type="entry name" value="SelO"/>
</dbReference>
<gene>
    <name evidence="9" type="ORF">HELGO_WM29067</name>
</gene>
<keyword evidence="6" id="KW-0547">Nucleotide-binding</keyword>
<evidence type="ECO:0008006" key="10">
    <source>
        <dbReference type="Google" id="ProtNLM"/>
    </source>
</evidence>
<dbReference type="AlphaFoldDB" id="A0A6S6S7J6"/>
<proteinExistence type="inferred from homology"/>